<evidence type="ECO:0000256" key="5">
    <source>
        <dbReference type="ARBA" id="ARBA00022764"/>
    </source>
</evidence>
<protein>
    <submittedName>
        <fullName evidence="11">Cytochrome c peroxidase</fullName>
    </submittedName>
</protein>
<evidence type="ECO:0000256" key="3">
    <source>
        <dbReference type="ARBA" id="ARBA00022723"/>
    </source>
</evidence>
<dbReference type="Pfam" id="PF03150">
    <property type="entry name" value="CCP_MauG"/>
    <property type="match status" value="1"/>
</dbReference>
<dbReference type="InterPro" id="IPR026259">
    <property type="entry name" value="MauG/Cytc_peroxidase"/>
</dbReference>
<evidence type="ECO:0000256" key="7">
    <source>
        <dbReference type="ARBA" id="ARBA00023004"/>
    </source>
</evidence>
<dbReference type="InterPro" id="IPR036909">
    <property type="entry name" value="Cyt_c-like_dom_sf"/>
</dbReference>
<dbReference type="RefSeq" id="WP_132318796.1">
    <property type="nucleotide sequence ID" value="NZ_FWZT01000008.1"/>
</dbReference>
<dbReference type="PANTHER" id="PTHR30600">
    <property type="entry name" value="CYTOCHROME C PEROXIDASE-RELATED"/>
    <property type="match status" value="1"/>
</dbReference>
<comment type="subcellular location">
    <subcellularLocation>
        <location evidence="1">Periplasm</location>
    </subcellularLocation>
</comment>
<keyword evidence="7 9" id="KW-0408">Iron</keyword>
<keyword evidence="6" id="KW-0560">Oxidoreductase</keyword>
<dbReference type="EMBL" id="FWZT01000008">
    <property type="protein sequence ID" value="SMF26909.1"/>
    <property type="molecule type" value="Genomic_DNA"/>
</dbReference>
<dbReference type="NCBIfam" id="TIGR04039">
    <property type="entry name" value="MXAN_0977_Heme2"/>
    <property type="match status" value="1"/>
</dbReference>
<feature type="domain" description="Cytochrome c" evidence="10">
    <location>
        <begin position="219"/>
        <end position="371"/>
    </location>
</feature>
<evidence type="ECO:0000256" key="4">
    <source>
        <dbReference type="ARBA" id="ARBA00022729"/>
    </source>
</evidence>
<keyword evidence="11" id="KW-0575">Peroxidase</keyword>
<evidence type="ECO:0000259" key="10">
    <source>
        <dbReference type="PROSITE" id="PS51007"/>
    </source>
</evidence>
<keyword evidence="12" id="KW-1185">Reference proteome</keyword>
<evidence type="ECO:0000256" key="1">
    <source>
        <dbReference type="ARBA" id="ARBA00004418"/>
    </source>
</evidence>
<feature type="binding site" description="axial binding residue" evidence="9">
    <location>
        <position position="85"/>
    </location>
    <ligand>
        <name>heme c</name>
        <dbReference type="ChEBI" id="CHEBI:61717"/>
        <label>1</label>
    </ligand>
    <ligandPart>
        <name>Fe</name>
        <dbReference type="ChEBI" id="CHEBI:18248"/>
    </ligandPart>
</feature>
<keyword evidence="5" id="KW-0574">Periplasm</keyword>
<keyword evidence="3 9" id="KW-0479">Metal-binding</keyword>
<sequence>MSILNLIAYTLLGVFIFSCLDRSETTTSGDIISDIDFTWNIPDNIPLPVIPENNSMTEAKFQLGRYLFYDERLSGNSSQSCSSCHQQDKAFSDGIDLAIGSTGEIHPRNSQSLVNVAYNPTITWANPSLRDLETQIMIPLFGENPIEQGITDESLPTVIQRLKEEAIYDELFVAAFPNDSEHYTTEQIVKAIACFVRALTSFNSPYDQFLAGDETAISASALRGRDLFFSESLECFHCHGGYNFTDSVMDRTMTFIERPFHNTGLFNIDGNGDYPDDNQGVFEITGDPDDRGKFRAVTLRNVAVSAPFMHDGSIATLDEVLDFYSDGGRNITSGPNQGDGRLNPLKDGFVTGFSLSEEERSDVVSFLESLTDSTFIENSRFQNPWNSN</sequence>
<name>A0A1Y6BV40_9BACT</name>
<dbReference type="InterPro" id="IPR009056">
    <property type="entry name" value="Cyt_c-like_dom"/>
</dbReference>
<dbReference type="PANTHER" id="PTHR30600:SF14">
    <property type="entry name" value="CYTOCHROME C PEROXIDASE"/>
    <property type="match status" value="1"/>
</dbReference>
<dbReference type="AlphaFoldDB" id="A0A1Y6BV40"/>
<dbReference type="InterPro" id="IPR004852">
    <property type="entry name" value="Di-haem_cyt_c_peroxidsae"/>
</dbReference>
<dbReference type="GO" id="GO:0042597">
    <property type="term" value="C:periplasmic space"/>
    <property type="evidence" value="ECO:0007669"/>
    <property type="project" value="UniProtKB-SubCell"/>
</dbReference>
<dbReference type="GO" id="GO:0009055">
    <property type="term" value="F:electron transfer activity"/>
    <property type="evidence" value="ECO:0007669"/>
    <property type="project" value="InterPro"/>
</dbReference>
<dbReference type="InterPro" id="IPR023929">
    <property type="entry name" value="MbnH-like"/>
</dbReference>
<feature type="binding site" description="covalent" evidence="8">
    <location>
        <position position="235"/>
    </location>
    <ligand>
        <name>heme c</name>
        <dbReference type="ChEBI" id="CHEBI:61717"/>
        <label>2</label>
    </ligand>
</feature>
<dbReference type="STRING" id="1513793.SAMN06296036_108179"/>
<evidence type="ECO:0000313" key="12">
    <source>
        <dbReference type="Proteomes" id="UP000192907"/>
    </source>
</evidence>
<dbReference type="GO" id="GO:0020037">
    <property type="term" value="F:heme binding"/>
    <property type="evidence" value="ECO:0007669"/>
    <property type="project" value="InterPro"/>
</dbReference>
<dbReference type="InterPro" id="IPR051395">
    <property type="entry name" value="Cytochrome_c_Peroxidase/MauG"/>
</dbReference>
<dbReference type="GO" id="GO:0046872">
    <property type="term" value="F:metal ion binding"/>
    <property type="evidence" value="ECO:0007669"/>
    <property type="project" value="UniProtKB-KW"/>
</dbReference>
<feature type="binding site" description="covalent" evidence="8">
    <location>
        <position position="81"/>
    </location>
    <ligand>
        <name>heme c</name>
        <dbReference type="ChEBI" id="CHEBI:61717"/>
        <label>1</label>
    </ligand>
</feature>
<feature type="binding site" description="axial binding residue" evidence="9">
    <location>
        <position position="239"/>
    </location>
    <ligand>
        <name>heme c</name>
        <dbReference type="ChEBI" id="CHEBI:61717"/>
        <label>2</label>
    </ligand>
    <ligandPart>
        <name>Fe</name>
        <dbReference type="ChEBI" id="CHEBI:18248"/>
    </ligandPart>
</feature>
<feature type="binding site" description="covalent" evidence="8">
    <location>
        <position position="238"/>
    </location>
    <ligand>
        <name>heme c</name>
        <dbReference type="ChEBI" id="CHEBI:61717"/>
        <label>2</label>
    </ligand>
</feature>
<comment type="cofactor">
    <cofactor evidence="8">
        <name>heme</name>
        <dbReference type="ChEBI" id="CHEBI:30413"/>
    </cofactor>
    <text evidence="8">Binds 2 heme groups.</text>
</comment>
<evidence type="ECO:0000256" key="2">
    <source>
        <dbReference type="ARBA" id="ARBA00022617"/>
    </source>
</evidence>
<dbReference type="PIRSF" id="PIRSF000294">
    <property type="entry name" value="Cytochrome-c_peroxidase"/>
    <property type="match status" value="1"/>
</dbReference>
<accession>A0A1Y6BV40</accession>
<dbReference type="PROSITE" id="PS51007">
    <property type="entry name" value="CYTC"/>
    <property type="match status" value="2"/>
</dbReference>
<dbReference type="Gene3D" id="1.10.760.10">
    <property type="entry name" value="Cytochrome c-like domain"/>
    <property type="match status" value="2"/>
</dbReference>
<evidence type="ECO:0000256" key="6">
    <source>
        <dbReference type="ARBA" id="ARBA00023002"/>
    </source>
</evidence>
<dbReference type="GO" id="GO:0004130">
    <property type="term" value="F:cytochrome-c peroxidase activity"/>
    <property type="evidence" value="ECO:0007669"/>
    <property type="project" value="TreeGrafter"/>
</dbReference>
<organism evidence="11 12">
    <name type="scientific">Pseudobacteriovorax antillogorgiicola</name>
    <dbReference type="NCBI Taxonomy" id="1513793"/>
    <lineage>
        <taxon>Bacteria</taxon>
        <taxon>Pseudomonadati</taxon>
        <taxon>Bdellovibrionota</taxon>
        <taxon>Oligoflexia</taxon>
        <taxon>Oligoflexales</taxon>
        <taxon>Pseudobacteriovoracaceae</taxon>
        <taxon>Pseudobacteriovorax</taxon>
    </lineage>
</organism>
<keyword evidence="2 8" id="KW-0349">Heme</keyword>
<reference evidence="12" key="1">
    <citation type="submission" date="2017-04" db="EMBL/GenBank/DDBJ databases">
        <authorList>
            <person name="Varghese N."/>
            <person name="Submissions S."/>
        </authorList>
    </citation>
    <scope>NUCLEOTIDE SEQUENCE [LARGE SCALE GENOMIC DNA]</scope>
    <source>
        <strain evidence="12">RKEM611</strain>
    </source>
</reference>
<evidence type="ECO:0000256" key="8">
    <source>
        <dbReference type="PIRSR" id="PIRSR000294-1"/>
    </source>
</evidence>
<comment type="PTM">
    <text evidence="8">Binds 2 heme groups per subunit.</text>
</comment>
<feature type="binding site" description="covalent" evidence="8">
    <location>
        <position position="84"/>
    </location>
    <ligand>
        <name>heme c</name>
        <dbReference type="ChEBI" id="CHEBI:61717"/>
        <label>1</label>
    </ligand>
</feature>
<evidence type="ECO:0000313" key="11">
    <source>
        <dbReference type="EMBL" id="SMF26909.1"/>
    </source>
</evidence>
<feature type="domain" description="Cytochrome c" evidence="10">
    <location>
        <begin position="59"/>
        <end position="166"/>
    </location>
</feature>
<evidence type="ECO:0000256" key="9">
    <source>
        <dbReference type="PIRSR" id="PIRSR000294-2"/>
    </source>
</evidence>
<dbReference type="Proteomes" id="UP000192907">
    <property type="component" value="Unassembled WGS sequence"/>
</dbReference>
<dbReference type="SUPFAM" id="SSF46626">
    <property type="entry name" value="Cytochrome c"/>
    <property type="match status" value="2"/>
</dbReference>
<keyword evidence="4" id="KW-0732">Signal</keyword>
<proteinExistence type="predicted"/>
<gene>
    <name evidence="11" type="ORF">SAMN06296036_108179</name>
</gene>
<dbReference type="OrthoDB" id="9805202at2"/>